<dbReference type="RefSeq" id="WP_135440776.1">
    <property type="nucleotide sequence ID" value="NZ_SRLE01000001.1"/>
</dbReference>
<dbReference type="InterPro" id="IPR004843">
    <property type="entry name" value="Calcineurin-like_PHP"/>
</dbReference>
<comment type="subcellular location">
    <subcellularLocation>
        <location evidence="10">Cell inner membrane</location>
        <topology evidence="10">Peripheral membrane protein</topology>
        <orientation evidence="10">Cytoplasmic side</orientation>
    </subcellularLocation>
</comment>
<comment type="caution">
    <text evidence="12">The sequence shown here is derived from an EMBL/GenBank/DDBJ whole genome shotgun (WGS) entry which is preliminary data.</text>
</comment>
<proteinExistence type="inferred from homology"/>
<keyword evidence="7 10" id="KW-0443">Lipid metabolism</keyword>
<keyword evidence="4 10" id="KW-0441">Lipid A biosynthesis</keyword>
<reference evidence="12 13" key="1">
    <citation type="submission" date="2019-04" db="EMBL/GenBank/DDBJ databases">
        <title>Taxonomy of novel Haliea sp. from mangrove soil of West Coast of India.</title>
        <authorList>
            <person name="Verma A."/>
            <person name="Kumar P."/>
            <person name="Krishnamurthi S."/>
        </authorList>
    </citation>
    <scope>NUCLEOTIDE SEQUENCE [LARGE SCALE GENOMIC DNA]</scope>
    <source>
        <strain evidence="12 13">SAOS-164</strain>
    </source>
</reference>
<comment type="pathway">
    <text evidence="10">Glycolipid biosynthesis; lipid IV(A) biosynthesis; lipid IV(A) from (3R)-3-hydroxytetradecanoyl-[acyl-carrier-protein] and UDP-N-acetyl-alpha-D-glucosamine: step 4/6.</text>
</comment>
<dbReference type="AlphaFoldDB" id="A0A4Z0M9K0"/>
<dbReference type="InterPro" id="IPR043461">
    <property type="entry name" value="LpxH-like"/>
</dbReference>
<organism evidence="12 13">
    <name type="scientific">Mangrovimicrobium sediminis</name>
    <dbReference type="NCBI Taxonomy" id="2562682"/>
    <lineage>
        <taxon>Bacteria</taxon>
        <taxon>Pseudomonadati</taxon>
        <taxon>Pseudomonadota</taxon>
        <taxon>Gammaproteobacteria</taxon>
        <taxon>Cellvibrionales</taxon>
        <taxon>Halieaceae</taxon>
        <taxon>Mangrovimicrobium</taxon>
    </lineage>
</organism>
<keyword evidence="5 10" id="KW-0479">Metal-binding</keyword>
<evidence type="ECO:0000256" key="9">
    <source>
        <dbReference type="ARBA" id="ARBA00023211"/>
    </source>
</evidence>
<sequence>MSRTLFISDLHLDPARPAVTAALAGFLQTHTNCDALYVLGDLFEAWIGDDDDAPLAAEVAELFHTFAAAGPDLYFMRGNRDFLLGDTWCARAGGTLLPDPSLVDLYGTPTLLMHGDSLCTADASYMAFRAQVRDPAWQADVLARPLEERRALAAQLRAQSREASSNKPEDILDVTPAEVERVMREAGVSRLVHGHTHRPGHHEFDLGERWVLGDWEDFLWVLSVDPSSVCLENSPIIQ</sequence>
<feature type="binding site" evidence="10">
    <location>
        <position position="195"/>
    </location>
    <ligand>
        <name>Mn(2+)</name>
        <dbReference type="ChEBI" id="CHEBI:29035"/>
        <label>2</label>
    </ligand>
</feature>
<evidence type="ECO:0000256" key="1">
    <source>
        <dbReference type="ARBA" id="ARBA00022475"/>
    </source>
</evidence>
<dbReference type="GO" id="GO:0005737">
    <property type="term" value="C:cytoplasm"/>
    <property type="evidence" value="ECO:0007669"/>
    <property type="project" value="InterPro"/>
</dbReference>
<dbReference type="EMBL" id="SRLE01000001">
    <property type="protein sequence ID" value="TGD76199.1"/>
    <property type="molecule type" value="Genomic_DNA"/>
</dbReference>
<keyword evidence="13" id="KW-1185">Reference proteome</keyword>
<dbReference type="Gene3D" id="3.60.21.10">
    <property type="match status" value="1"/>
</dbReference>
<dbReference type="Pfam" id="PF00149">
    <property type="entry name" value="Metallophos"/>
    <property type="match status" value="1"/>
</dbReference>
<dbReference type="NCBIfam" id="TIGR01854">
    <property type="entry name" value="lipid_A_lpxH"/>
    <property type="match status" value="1"/>
</dbReference>
<evidence type="ECO:0000256" key="8">
    <source>
        <dbReference type="ARBA" id="ARBA00023136"/>
    </source>
</evidence>
<feature type="binding site" evidence="10">
    <location>
        <begin position="79"/>
        <end position="80"/>
    </location>
    <ligand>
        <name>substrate</name>
    </ligand>
</feature>
<keyword evidence="9 10" id="KW-0464">Manganese</keyword>
<evidence type="ECO:0000256" key="5">
    <source>
        <dbReference type="ARBA" id="ARBA00022723"/>
    </source>
</evidence>
<dbReference type="UniPathway" id="UPA00359">
    <property type="reaction ID" value="UER00480"/>
</dbReference>
<feature type="binding site" evidence="10">
    <location>
        <position position="167"/>
    </location>
    <ligand>
        <name>substrate</name>
    </ligand>
</feature>
<feature type="binding site" evidence="10">
    <location>
        <position position="9"/>
    </location>
    <ligand>
        <name>Mn(2+)</name>
        <dbReference type="ChEBI" id="CHEBI:29035"/>
        <label>1</label>
    </ligand>
</feature>
<dbReference type="NCBIfam" id="NF003743">
    <property type="entry name" value="PRK05340.1"/>
    <property type="match status" value="1"/>
</dbReference>
<evidence type="ECO:0000259" key="11">
    <source>
        <dbReference type="Pfam" id="PF00149"/>
    </source>
</evidence>
<dbReference type="EC" id="3.6.1.54" evidence="10"/>
<evidence type="ECO:0000313" key="13">
    <source>
        <dbReference type="Proteomes" id="UP000298050"/>
    </source>
</evidence>
<dbReference type="GO" id="GO:0030145">
    <property type="term" value="F:manganese ion binding"/>
    <property type="evidence" value="ECO:0007669"/>
    <property type="project" value="UniProtKB-UniRule"/>
</dbReference>
<dbReference type="InterPro" id="IPR010138">
    <property type="entry name" value="UDP-diacylglucosamine_Hdrlase"/>
</dbReference>
<dbReference type="GO" id="GO:0019897">
    <property type="term" value="C:extrinsic component of plasma membrane"/>
    <property type="evidence" value="ECO:0007669"/>
    <property type="project" value="UniProtKB-UniRule"/>
</dbReference>
<keyword evidence="1 10" id="KW-1003">Cell membrane</keyword>
<evidence type="ECO:0000256" key="10">
    <source>
        <dbReference type="HAMAP-Rule" id="MF_00575"/>
    </source>
</evidence>
<dbReference type="CDD" id="cd07398">
    <property type="entry name" value="MPP_YbbF-LpxH"/>
    <property type="match status" value="1"/>
</dbReference>
<dbReference type="PANTHER" id="PTHR34990">
    <property type="entry name" value="UDP-2,3-DIACYLGLUCOSAMINE HYDROLASE-RELATED"/>
    <property type="match status" value="1"/>
</dbReference>
<comment type="similarity">
    <text evidence="10">Belongs to the LpxH family.</text>
</comment>
<feature type="binding site" evidence="10">
    <location>
        <position position="114"/>
    </location>
    <ligand>
        <name>Mn(2+)</name>
        <dbReference type="ChEBI" id="CHEBI:29035"/>
        <label>2</label>
    </ligand>
</feature>
<feature type="binding site" evidence="10">
    <location>
        <position position="197"/>
    </location>
    <ligand>
        <name>Mn(2+)</name>
        <dbReference type="ChEBI" id="CHEBI:29035"/>
        <label>1</label>
    </ligand>
</feature>
<accession>A0A4Z0M9K0</accession>
<evidence type="ECO:0000256" key="3">
    <source>
        <dbReference type="ARBA" id="ARBA00022519"/>
    </source>
</evidence>
<dbReference type="GO" id="GO:0009245">
    <property type="term" value="P:lipid A biosynthetic process"/>
    <property type="evidence" value="ECO:0007669"/>
    <property type="project" value="UniProtKB-UniRule"/>
</dbReference>
<evidence type="ECO:0000256" key="4">
    <source>
        <dbReference type="ARBA" id="ARBA00022556"/>
    </source>
</evidence>
<evidence type="ECO:0000256" key="7">
    <source>
        <dbReference type="ARBA" id="ARBA00023098"/>
    </source>
</evidence>
<feature type="binding site" evidence="10">
    <location>
        <position position="41"/>
    </location>
    <ligand>
        <name>Mn(2+)</name>
        <dbReference type="ChEBI" id="CHEBI:29035"/>
        <label>2</label>
    </ligand>
</feature>
<comment type="function">
    <text evidence="10">Hydrolyzes the pyrophosphate bond of UDP-2,3-diacylglucosamine to yield 2,3-diacylglucosamine 1-phosphate (lipid X) and UMP by catalyzing the attack of water at the alpha-P atom. Involved in the biosynthesis of lipid A, a phosphorylated glycolipid that anchors the lipopolysaccharide to the outer membrane of the cell.</text>
</comment>
<feature type="binding site" evidence="10">
    <location>
        <position position="122"/>
    </location>
    <ligand>
        <name>substrate</name>
    </ligand>
</feature>
<dbReference type="Proteomes" id="UP000298050">
    <property type="component" value="Unassembled WGS sequence"/>
</dbReference>
<name>A0A4Z0M9K0_9GAMM</name>
<evidence type="ECO:0000256" key="2">
    <source>
        <dbReference type="ARBA" id="ARBA00022516"/>
    </source>
</evidence>
<keyword evidence="3 10" id="KW-0997">Cell inner membrane</keyword>
<gene>
    <name evidence="10" type="primary">lpxH</name>
    <name evidence="12" type="ORF">E4634_01245</name>
</gene>
<comment type="catalytic activity">
    <reaction evidence="10">
        <text>UDP-2-N,3-O-bis[(3R)-3-hydroxytetradecanoyl]-alpha-D-glucosamine + H2O = 2-N,3-O-bis[(3R)-3-hydroxytetradecanoyl]-alpha-D-glucosaminyl 1-phosphate + UMP + 2 H(+)</text>
        <dbReference type="Rhea" id="RHEA:25213"/>
        <dbReference type="ChEBI" id="CHEBI:15377"/>
        <dbReference type="ChEBI" id="CHEBI:15378"/>
        <dbReference type="ChEBI" id="CHEBI:57865"/>
        <dbReference type="ChEBI" id="CHEBI:57957"/>
        <dbReference type="ChEBI" id="CHEBI:78847"/>
        <dbReference type="EC" id="3.6.1.54"/>
    </reaction>
</comment>
<dbReference type="GO" id="GO:0008758">
    <property type="term" value="F:UDP-2,3-diacylglucosamine hydrolase activity"/>
    <property type="evidence" value="ECO:0007669"/>
    <property type="project" value="UniProtKB-UniRule"/>
</dbReference>
<keyword evidence="6 10" id="KW-0378">Hydrolase</keyword>
<evidence type="ECO:0000256" key="6">
    <source>
        <dbReference type="ARBA" id="ARBA00022801"/>
    </source>
</evidence>
<keyword evidence="2 10" id="KW-0444">Lipid biosynthesis</keyword>
<comment type="caution">
    <text evidence="10">Lacks conserved residue(s) required for the propagation of feature annotation.</text>
</comment>
<comment type="cofactor">
    <cofactor evidence="10">
        <name>Mn(2+)</name>
        <dbReference type="ChEBI" id="CHEBI:29035"/>
    </cofactor>
    <text evidence="10">Binds 2 Mn(2+) ions per subunit in a binuclear metal center.</text>
</comment>
<dbReference type="SUPFAM" id="SSF56300">
    <property type="entry name" value="Metallo-dependent phosphatases"/>
    <property type="match status" value="1"/>
</dbReference>
<keyword evidence="8 10" id="KW-0472">Membrane</keyword>
<dbReference type="PANTHER" id="PTHR34990:SF1">
    <property type="entry name" value="UDP-2,3-DIACYLGLUCOSAMINE HYDROLASE"/>
    <property type="match status" value="1"/>
</dbReference>
<feature type="binding site" evidence="10">
    <location>
        <position position="11"/>
    </location>
    <ligand>
        <name>Mn(2+)</name>
        <dbReference type="ChEBI" id="CHEBI:29035"/>
        <label>1</label>
    </ligand>
</feature>
<dbReference type="OrthoDB" id="9783283at2"/>
<feature type="binding site" evidence="10">
    <location>
        <position position="41"/>
    </location>
    <ligand>
        <name>Mn(2+)</name>
        <dbReference type="ChEBI" id="CHEBI:29035"/>
        <label>1</label>
    </ligand>
</feature>
<feature type="domain" description="Calcineurin-like phosphoesterase" evidence="11">
    <location>
        <begin position="3"/>
        <end position="199"/>
    </location>
</feature>
<evidence type="ECO:0000313" key="12">
    <source>
        <dbReference type="EMBL" id="TGD76199.1"/>
    </source>
</evidence>
<feature type="binding site" evidence="10">
    <location>
        <position position="160"/>
    </location>
    <ligand>
        <name>substrate</name>
    </ligand>
</feature>
<feature type="binding site" evidence="10">
    <location>
        <position position="195"/>
    </location>
    <ligand>
        <name>substrate</name>
    </ligand>
</feature>
<dbReference type="HAMAP" id="MF_00575">
    <property type="entry name" value="LpxH"/>
    <property type="match status" value="1"/>
</dbReference>
<dbReference type="InterPro" id="IPR029052">
    <property type="entry name" value="Metallo-depent_PP-like"/>
</dbReference>
<protein>
    <recommendedName>
        <fullName evidence="10">UDP-2,3-diacylglucosamine hydrolase</fullName>
        <ecNumber evidence="10">3.6.1.54</ecNumber>
    </recommendedName>
    <alternativeName>
        <fullName evidence="10">UDP-2,3-diacylglucosamine diphosphatase</fullName>
    </alternativeName>
</protein>
<feature type="binding site" evidence="10">
    <location>
        <position position="79"/>
    </location>
    <ligand>
        <name>Mn(2+)</name>
        <dbReference type="ChEBI" id="CHEBI:29035"/>
        <label>2</label>
    </ligand>
</feature>